<proteinExistence type="predicted"/>
<comment type="caution">
    <text evidence="1">The sequence shown here is derived from an EMBL/GenBank/DDBJ whole genome shotgun (WGS) entry which is preliminary data.</text>
</comment>
<dbReference type="EMBL" id="NVMX01000167">
    <property type="protein sequence ID" value="PDZ94542.1"/>
    <property type="molecule type" value="Genomic_DNA"/>
</dbReference>
<name>A0A9X6SSZ9_BACCE</name>
<evidence type="ECO:0000313" key="2">
    <source>
        <dbReference type="Proteomes" id="UP000219922"/>
    </source>
</evidence>
<reference evidence="1 2" key="1">
    <citation type="submission" date="2017-09" db="EMBL/GenBank/DDBJ databases">
        <title>Large-scale bioinformatics analysis of Bacillus genomes uncovers conserved roles of natural products in bacterial physiology.</title>
        <authorList>
            <consortium name="Agbiome Team Llc"/>
            <person name="Bleich R.M."/>
            <person name="Grubbs K.J."/>
            <person name="Santa Maria K.C."/>
            <person name="Allen S.E."/>
            <person name="Farag S."/>
            <person name="Shank E.A."/>
            <person name="Bowers A."/>
        </authorList>
    </citation>
    <scope>NUCLEOTIDE SEQUENCE [LARGE SCALE GENOMIC DNA]</scope>
    <source>
        <strain evidence="1 2">AFS092789</strain>
    </source>
</reference>
<evidence type="ECO:0000313" key="1">
    <source>
        <dbReference type="EMBL" id="PDZ94542.1"/>
    </source>
</evidence>
<dbReference type="Proteomes" id="UP000219922">
    <property type="component" value="Unassembled WGS sequence"/>
</dbReference>
<organism evidence="1 2">
    <name type="scientific">Bacillus cereus</name>
    <dbReference type="NCBI Taxonomy" id="1396"/>
    <lineage>
        <taxon>Bacteria</taxon>
        <taxon>Bacillati</taxon>
        <taxon>Bacillota</taxon>
        <taxon>Bacilli</taxon>
        <taxon>Bacillales</taxon>
        <taxon>Bacillaceae</taxon>
        <taxon>Bacillus</taxon>
        <taxon>Bacillus cereus group</taxon>
    </lineage>
</organism>
<protein>
    <submittedName>
        <fullName evidence="1">Uncharacterized protein</fullName>
    </submittedName>
</protein>
<accession>A0A9X6SSZ9</accession>
<gene>
    <name evidence="1" type="ORF">CON36_33245</name>
</gene>
<sequence length="148" mass="17653">MKEFNIQCMSEEQEEMLLRFAMENGMKIEGANEYYKRAKLKERRSQIERELNIIGRVYAPICKKEVRRVPYKITLIVEPRRFVMLVHDKTGFKMELREHGEVARLKSVWMNVMKNFVKELRRDGIHELILTFIIGPKNESKKHLVNAS</sequence>
<dbReference type="RefSeq" id="WP_098006919.1">
    <property type="nucleotide sequence ID" value="NZ_NUJB01000045.1"/>
</dbReference>
<dbReference type="AlphaFoldDB" id="A0A9X6SSZ9"/>